<dbReference type="Pfam" id="PF02784">
    <property type="entry name" value="Orn_Arg_deC_N"/>
    <property type="match status" value="1"/>
</dbReference>
<dbReference type="InterPro" id="IPR009006">
    <property type="entry name" value="Ala_racemase/Decarboxylase_C"/>
</dbReference>
<dbReference type="CDD" id="cd06839">
    <property type="entry name" value="PLPDE_III_Btrk_like"/>
    <property type="match status" value="1"/>
</dbReference>
<feature type="domain" description="Orn/DAP/Arg decarboxylase 2 N-terminal" evidence="6">
    <location>
        <begin position="49"/>
        <end position="299"/>
    </location>
</feature>
<evidence type="ECO:0000256" key="1">
    <source>
        <dbReference type="ARBA" id="ARBA00001933"/>
    </source>
</evidence>
<dbReference type="PRINTS" id="PR01181">
    <property type="entry name" value="DAPDCRBXLASE"/>
</dbReference>
<proteinExistence type="predicted"/>
<feature type="active site" description="Proton donor" evidence="5">
    <location>
        <position position="367"/>
    </location>
</feature>
<evidence type="ECO:0000256" key="4">
    <source>
        <dbReference type="ARBA" id="ARBA00023239"/>
    </source>
</evidence>
<protein>
    <submittedName>
        <fullName evidence="7">Diaminopimelate decarboxylase</fullName>
    </submittedName>
</protein>
<name>D1C814_SPHTD</name>
<dbReference type="Gene3D" id="2.40.37.10">
    <property type="entry name" value="Lyase, Ornithine Decarboxylase, Chain A, domain 1"/>
    <property type="match status" value="1"/>
</dbReference>
<keyword evidence="4" id="KW-0456">Lyase</keyword>
<dbReference type="InParanoid" id="D1C814"/>
<reference evidence="8" key="1">
    <citation type="submission" date="2009-11" db="EMBL/GenBank/DDBJ databases">
        <title>The complete chromosome 2 of Sphaerobacter thermophilus DSM 20745.</title>
        <authorList>
            <person name="Lucas S."/>
            <person name="Copeland A."/>
            <person name="Lapidus A."/>
            <person name="Glavina del Rio T."/>
            <person name="Dalin E."/>
            <person name="Tice H."/>
            <person name="Bruce D."/>
            <person name="Goodwin L."/>
            <person name="Pitluck S."/>
            <person name="Kyrpides N."/>
            <person name="Mavromatis K."/>
            <person name="Ivanova N."/>
            <person name="Mikhailova N."/>
            <person name="LaButti K.M."/>
            <person name="Clum A."/>
            <person name="Sun H.I."/>
            <person name="Brettin T."/>
            <person name="Detter J.C."/>
            <person name="Han C."/>
            <person name="Larimer F."/>
            <person name="Land M."/>
            <person name="Hauser L."/>
            <person name="Markowitz V."/>
            <person name="Cheng J.F."/>
            <person name="Hugenholtz P."/>
            <person name="Woyke T."/>
            <person name="Wu D."/>
            <person name="Steenblock K."/>
            <person name="Schneider S."/>
            <person name="Pukall R."/>
            <person name="Goeker M."/>
            <person name="Klenk H.P."/>
            <person name="Eisen J.A."/>
        </authorList>
    </citation>
    <scope>NUCLEOTIDE SEQUENCE [LARGE SCALE GENOMIC DNA]</scope>
    <source>
        <strain evidence="8">ATCC 49802 / DSM 20745 / S 6022</strain>
    </source>
</reference>
<comment type="cofactor">
    <cofactor evidence="1 5">
        <name>pyridoxal 5'-phosphate</name>
        <dbReference type="ChEBI" id="CHEBI:597326"/>
    </cofactor>
</comment>
<dbReference type="RefSeq" id="WP_012872997.1">
    <property type="nucleotide sequence ID" value="NC_013524.1"/>
</dbReference>
<dbReference type="GO" id="GO:0009089">
    <property type="term" value="P:lysine biosynthetic process via diaminopimelate"/>
    <property type="evidence" value="ECO:0007669"/>
    <property type="project" value="InterPro"/>
</dbReference>
<sequence length="445" mass="47450">MPTQVDRALAAAERLGGWQNGVFSPGGVALADVVDRAGTPCYLYHGGVVLEQLERVRAAVGPDVEVAYSVKANPSLALTQLLARAGAGAEVASAGELHLALAAGVDPERIVFAGPGKTEDELRRAVRAGIFAVNVESLGEIERLARVAEGEGRDVGVGLRINPAQPLIGSHMRMGGRPTQFGVDEADLERAVALVESKPRLRLRGLHVYTATQVFDADALVEHARNVFDLAARVADAAGRPLEMIDFGGGFGIPYFEHLEPFDLDRFGAGFRPLLDERLSDPRLAGARFILELGRYLVAEAGVYLTRVVDVKQSWGKTFVVTDGGMNHHISATGNWGQVFRKPYPILNVSADPAAALEQTDLVGPCCTPLDMFGTDIQMALPQPGDIIGVFLSGAYGYSVSSLKFLSHPEPAEVLVWQGEVHILRPGGRPEDVLAGQSGLPTEQG</sequence>
<dbReference type="KEGG" id="sti:Sthe_2542"/>
<evidence type="ECO:0000313" key="7">
    <source>
        <dbReference type="EMBL" id="ACZ39957.1"/>
    </source>
</evidence>
<dbReference type="InterPro" id="IPR029066">
    <property type="entry name" value="PLP-binding_barrel"/>
</dbReference>
<dbReference type="Gene3D" id="3.20.20.10">
    <property type="entry name" value="Alanine racemase"/>
    <property type="match status" value="1"/>
</dbReference>
<dbReference type="GO" id="GO:0008836">
    <property type="term" value="F:diaminopimelate decarboxylase activity"/>
    <property type="evidence" value="ECO:0007669"/>
    <property type="project" value="InterPro"/>
</dbReference>
<dbReference type="InterPro" id="IPR022644">
    <property type="entry name" value="De-COase2_N"/>
</dbReference>
<dbReference type="SUPFAM" id="SSF50621">
    <property type="entry name" value="Alanine racemase C-terminal domain-like"/>
    <property type="match status" value="1"/>
</dbReference>
<keyword evidence="3 5" id="KW-0663">Pyridoxal phosphate</keyword>
<dbReference type="InterPro" id="IPR000183">
    <property type="entry name" value="Orn/DAP/Arg_de-COase"/>
</dbReference>
<gene>
    <name evidence="7" type="ordered locus">Sthe_2542</name>
</gene>
<dbReference type="OrthoDB" id="9802241at2"/>
<keyword evidence="2" id="KW-0210">Decarboxylase</keyword>
<dbReference type="EMBL" id="CP001824">
    <property type="protein sequence ID" value="ACZ39957.1"/>
    <property type="molecule type" value="Genomic_DNA"/>
</dbReference>
<keyword evidence="8" id="KW-1185">Reference proteome</keyword>
<dbReference type="PRINTS" id="PR01179">
    <property type="entry name" value="ODADCRBXLASE"/>
</dbReference>
<dbReference type="InterPro" id="IPR002986">
    <property type="entry name" value="DAP_deCOOHase_LysA"/>
</dbReference>
<evidence type="ECO:0000256" key="5">
    <source>
        <dbReference type="PIRSR" id="PIRSR600183-50"/>
    </source>
</evidence>
<evidence type="ECO:0000259" key="6">
    <source>
        <dbReference type="Pfam" id="PF02784"/>
    </source>
</evidence>
<dbReference type="STRING" id="479434.Sthe_2542"/>
<dbReference type="FunFam" id="3.20.20.10:FF:000003">
    <property type="entry name" value="Diaminopimelate decarboxylase"/>
    <property type="match status" value="1"/>
</dbReference>
<dbReference type="PANTHER" id="PTHR43727:SF2">
    <property type="entry name" value="GROUP IV DECARBOXYLASE"/>
    <property type="match status" value="1"/>
</dbReference>
<evidence type="ECO:0000313" key="8">
    <source>
        <dbReference type="Proteomes" id="UP000002027"/>
    </source>
</evidence>
<evidence type="ECO:0000256" key="3">
    <source>
        <dbReference type="ARBA" id="ARBA00022898"/>
    </source>
</evidence>
<dbReference type="Proteomes" id="UP000002027">
    <property type="component" value="Chromosome 2"/>
</dbReference>
<dbReference type="AlphaFoldDB" id="D1C814"/>
<organism evidence="7 8">
    <name type="scientific">Sphaerobacter thermophilus (strain ATCC 49802 / DSM 20745 / KCCM 41009 / NCIMB 13125 / S 6022)</name>
    <dbReference type="NCBI Taxonomy" id="479434"/>
    <lineage>
        <taxon>Bacteria</taxon>
        <taxon>Pseudomonadati</taxon>
        <taxon>Thermomicrobiota</taxon>
        <taxon>Thermomicrobia</taxon>
        <taxon>Sphaerobacterales</taxon>
        <taxon>Sphaerobacterineae</taxon>
        <taxon>Sphaerobacteraceae</taxon>
        <taxon>Sphaerobacter</taxon>
    </lineage>
</organism>
<dbReference type="HOGENOM" id="CLU_026444_0_3_0"/>
<reference evidence="7 8" key="2">
    <citation type="journal article" date="2010" name="Stand. Genomic Sci.">
        <title>Complete genome sequence of Desulfohalobium retbaense type strain (HR(100)).</title>
        <authorList>
            <person name="Spring S."/>
            <person name="Nolan M."/>
            <person name="Lapidus A."/>
            <person name="Glavina Del Rio T."/>
            <person name="Copeland A."/>
            <person name="Tice H."/>
            <person name="Cheng J.F."/>
            <person name="Lucas S."/>
            <person name="Land M."/>
            <person name="Chen F."/>
            <person name="Bruce D."/>
            <person name="Goodwin L."/>
            <person name="Pitluck S."/>
            <person name="Ivanova N."/>
            <person name="Mavromatis K."/>
            <person name="Mikhailova N."/>
            <person name="Pati A."/>
            <person name="Chen A."/>
            <person name="Palaniappan K."/>
            <person name="Hauser L."/>
            <person name="Chang Y.J."/>
            <person name="Jeffries C.D."/>
            <person name="Munk C."/>
            <person name="Kiss H."/>
            <person name="Chain P."/>
            <person name="Han C."/>
            <person name="Brettin T."/>
            <person name="Detter J.C."/>
            <person name="Schuler E."/>
            <person name="Goker M."/>
            <person name="Rohde M."/>
            <person name="Bristow J."/>
            <person name="Eisen J.A."/>
            <person name="Markowitz V."/>
            <person name="Hugenholtz P."/>
            <person name="Kyrpides N.C."/>
            <person name="Klenk H.P."/>
        </authorList>
    </citation>
    <scope>NUCLEOTIDE SEQUENCE [LARGE SCALE GENOMIC DNA]</scope>
    <source>
        <strain evidence="8">ATCC 49802 / DSM 20745 / S 6022</strain>
    </source>
</reference>
<feature type="modified residue" description="N6-(pyridoxal phosphate)lysine" evidence="5">
    <location>
        <position position="71"/>
    </location>
</feature>
<dbReference type="PANTHER" id="PTHR43727">
    <property type="entry name" value="DIAMINOPIMELATE DECARBOXYLASE"/>
    <property type="match status" value="1"/>
</dbReference>
<dbReference type="eggNOG" id="COG0019">
    <property type="taxonomic scope" value="Bacteria"/>
</dbReference>
<accession>D1C814</accession>
<dbReference type="SUPFAM" id="SSF51419">
    <property type="entry name" value="PLP-binding barrel"/>
    <property type="match status" value="1"/>
</dbReference>
<evidence type="ECO:0000256" key="2">
    <source>
        <dbReference type="ARBA" id="ARBA00022793"/>
    </source>
</evidence>